<dbReference type="InterPro" id="IPR002181">
    <property type="entry name" value="Fibrinogen_a/b/g_C_dom"/>
</dbReference>
<evidence type="ECO:0000256" key="3">
    <source>
        <dbReference type="SAM" id="SignalP"/>
    </source>
</evidence>
<dbReference type="GO" id="GO:0005615">
    <property type="term" value="C:extracellular space"/>
    <property type="evidence" value="ECO:0007669"/>
    <property type="project" value="TreeGrafter"/>
</dbReference>
<keyword evidence="2" id="KW-0175">Coiled coil</keyword>
<dbReference type="EMBL" id="KE525057">
    <property type="protein sequence ID" value="KFB41058.1"/>
    <property type="molecule type" value="Genomic_DNA"/>
</dbReference>
<dbReference type="Proteomes" id="UP000030765">
    <property type="component" value="Unassembled WGS sequence"/>
</dbReference>
<dbReference type="EMBL" id="ATLV01016146">
    <property type="status" value="NOT_ANNOTATED_CDS"/>
    <property type="molecule type" value="Genomic_DNA"/>
</dbReference>
<reference evidence="5 7" key="1">
    <citation type="journal article" date="2014" name="BMC Genomics">
        <title>Genome sequence of Anopheles sinensis provides insight into genetics basis of mosquito competence for malaria parasites.</title>
        <authorList>
            <person name="Zhou D."/>
            <person name="Zhang D."/>
            <person name="Ding G."/>
            <person name="Shi L."/>
            <person name="Hou Q."/>
            <person name="Ye Y."/>
            <person name="Xu Y."/>
            <person name="Zhou H."/>
            <person name="Xiong C."/>
            <person name="Li S."/>
            <person name="Yu J."/>
            <person name="Hong S."/>
            <person name="Yu X."/>
            <person name="Zou P."/>
            <person name="Chen C."/>
            <person name="Chang X."/>
            <person name="Wang W."/>
            <person name="Lv Y."/>
            <person name="Sun Y."/>
            <person name="Ma L."/>
            <person name="Shen B."/>
            <person name="Zhu C."/>
        </authorList>
    </citation>
    <scope>NUCLEOTIDE SEQUENCE [LARGE SCALE GENOMIC DNA]</scope>
</reference>
<dbReference type="Gene3D" id="3.90.215.10">
    <property type="entry name" value="Gamma Fibrinogen, chain A, domain 1"/>
    <property type="match status" value="1"/>
</dbReference>
<keyword evidence="7" id="KW-1185">Reference proteome</keyword>
<reference evidence="6" key="2">
    <citation type="submission" date="2020-05" db="UniProtKB">
        <authorList>
            <consortium name="EnsemblMetazoa"/>
        </authorList>
    </citation>
    <scope>IDENTIFICATION</scope>
</reference>
<evidence type="ECO:0000313" key="7">
    <source>
        <dbReference type="Proteomes" id="UP000030765"/>
    </source>
</evidence>
<evidence type="ECO:0000259" key="4">
    <source>
        <dbReference type="PROSITE" id="PS51406"/>
    </source>
</evidence>
<evidence type="ECO:0000256" key="2">
    <source>
        <dbReference type="SAM" id="Coils"/>
    </source>
</evidence>
<dbReference type="InterPro" id="IPR050373">
    <property type="entry name" value="Fibrinogen_C-term_domain"/>
</dbReference>
<dbReference type="VEuPathDB" id="VectorBase:ASIS005181"/>
<dbReference type="AlphaFoldDB" id="A0A084VSW4"/>
<dbReference type="CDD" id="cd00087">
    <property type="entry name" value="FReD"/>
    <property type="match status" value="1"/>
</dbReference>
<dbReference type="PROSITE" id="PS51406">
    <property type="entry name" value="FIBRINOGEN_C_2"/>
    <property type="match status" value="1"/>
</dbReference>
<keyword evidence="3" id="KW-0732">Signal</keyword>
<dbReference type="SUPFAM" id="SSF56496">
    <property type="entry name" value="Fibrinogen C-terminal domain-like"/>
    <property type="match status" value="1"/>
</dbReference>
<feature type="signal peptide" evidence="3">
    <location>
        <begin position="1"/>
        <end position="23"/>
    </location>
</feature>
<dbReference type="OMA" id="HKEANCA"/>
<organism evidence="5">
    <name type="scientific">Anopheles sinensis</name>
    <name type="common">Mosquito</name>
    <dbReference type="NCBI Taxonomy" id="74873"/>
    <lineage>
        <taxon>Eukaryota</taxon>
        <taxon>Metazoa</taxon>
        <taxon>Ecdysozoa</taxon>
        <taxon>Arthropoda</taxon>
        <taxon>Hexapoda</taxon>
        <taxon>Insecta</taxon>
        <taxon>Pterygota</taxon>
        <taxon>Neoptera</taxon>
        <taxon>Endopterygota</taxon>
        <taxon>Diptera</taxon>
        <taxon>Nematocera</taxon>
        <taxon>Culicoidea</taxon>
        <taxon>Culicidae</taxon>
        <taxon>Anophelinae</taxon>
        <taxon>Anopheles</taxon>
    </lineage>
</organism>
<dbReference type="STRING" id="74873.A0A084VSW4"/>
<dbReference type="Pfam" id="PF00147">
    <property type="entry name" value="Fibrinogen_C"/>
    <property type="match status" value="1"/>
</dbReference>
<dbReference type="InterPro" id="IPR036056">
    <property type="entry name" value="Fibrinogen-like_C"/>
</dbReference>
<dbReference type="VEuPathDB" id="VectorBase:ASIC008680"/>
<dbReference type="InterPro" id="IPR020837">
    <property type="entry name" value="Fibrinogen_CS"/>
</dbReference>
<evidence type="ECO:0000313" key="6">
    <source>
        <dbReference type="EnsemblMetazoa" id="ASIC008680-PA"/>
    </source>
</evidence>
<keyword evidence="1" id="KW-1015">Disulfide bond</keyword>
<name>A0A084VSW4_ANOSI</name>
<feature type="domain" description="Fibrinogen C-terminal" evidence="4">
    <location>
        <begin position="160"/>
        <end position="371"/>
    </location>
</feature>
<gene>
    <name evidence="5" type="ORF">ZHAS_00008680</name>
</gene>
<dbReference type="PANTHER" id="PTHR19143">
    <property type="entry name" value="FIBRINOGEN/TENASCIN/ANGIOPOEITIN"/>
    <property type="match status" value="1"/>
</dbReference>
<dbReference type="OrthoDB" id="6145874at2759"/>
<dbReference type="InterPro" id="IPR014716">
    <property type="entry name" value="Fibrinogen_a/b/g_C_1"/>
</dbReference>
<feature type="chain" id="PRO_5001783850" evidence="3">
    <location>
        <begin position="24"/>
        <end position="372"/>
    </location>
</feature>
<proteinExistence type="predicted"/>
<dbReference type="PROSITE" id="PS00514">
    <property type="entry name" value="FIBRINOGEN_C_1"/>
    <property type="match status" value="1"/>
</dbReference>
<evidence type="ECO:0000313" key="5">
    <source>
        <dbReference type="EMBL" id="KFB41058.1"/>
    </source>
</evidence>
<sequence length="372" mass="43378">MNTCSYVLVLCFGVVLSAQLTKAIGTFEVELLITKLDYLQDKLHDVEQTMTSSLKETEQRIQEKLTKHENNIDEKNAKIEAKLHAMEDSLKKSVQMNEENTRKLLEELRTQLISEMNNIQQQQMAETKTLQETSQTELKQLGESKKTLDMLTDSVQNITTKNSTPIRSCRHVTNQTGMYIINTDESTFNVLCEQNMFDGGWTVIQHRFDGSIDFYRNWTEYRNGFGKLNGEFWLGLEFVHQITKTRPHELLVEIKDFHGNYGYAKYAGFEIGSETEQFKLKKLGRFSGTARDSMDLHKKQQFTTFDRDNDQGSGNCAVRWHGAWWYNYCHTSNLNGLYQNTIDDSRAMSWYDFKFDRRGLAYSRMMIRDIIN</sequence>
<feature type="coiled-coil region" evidence="2">
    <location>
        <begin position="54"/>
        <end position="125"/>
    </location>
</feature>
<accession>A0A084VSW4</accession>
<evidence type="ECO:0000256" key="1">
    <source>
        <dbReference type="ARBA" id="ARBA00023157"/>
    </source>
</evidence>
<dbReference type="PANTHER" id="PTHR19143:SF327">
    <property type="entry name" value="FI21813P1-RELATED"/>
    <property type="match status" value="1"/>
</dbReference>
<dbReference type="SMART" id="SM00186">
    <property type="entry name" value="FBG"/>
    <property type="match status" value="1"/>
</dbReference>
<protein>
    <submittedName>
        <fullName evidence="5">AGAP011223-PA-like protein</fullName>
    </submittedName>
    <submittedName>
        <fullName evidence="6">Fibrinogen C-terminal domain-containing protein</fullName>
    </submittedName>
</protein>
<dbReference type="EnsemblMetazoa" id="ASIC008680-RA">
    <property type="protein sequence ID" value="ASIC008680-PA"/>
    <property type="gene ID" value="ASIC008680"/>
</dbReference>